<dbReference type="EMBL" id="FOEG01000002">
    <property type="protein sequence ID" value="SEO75370.1"/>
    <property type="molecule type" value="Genomic_DNA"/>
</dbReference>
<evidence type="ECO:0000313" key="3">
    <source>
        <dbReference type="Proteomes" id="UP000199657"/>
    </source>
</evidence>
<dbReference type="AlphaFoldDB" id="A0A1H8S9G7"/>
<dbReference type="InterPro" id="IPR025263">
    <property type="entry name" value="YhdP_central"/>
</dbReference>
<dbReference type="RefSeq" id="WP_171909853.1">
    <property type="nucleotide sequence ID" value="NZ_FOEG01000002.1"/>
</dbReference>
<name>A0A1H8S9G7_9GAMM</name>
<protein>
    <submittedName>
        <fullName evidence="2">TIGR02099 family protein</fullName>
    </submittedName>
</protein>
<evidence type="ECO:0000313" key="2">
    <source>
        <dbReference type="EMBL" id="SEO75370.1"/>
    </source>
</evidence>
<dbReference type="STRING" id="406100.SAMN04488052_102621"/>
<feature type="domain" description="YhdP central" evidence="1">
    <location>
        <begin position="4"/>
        <end position="268"/>
    </location>
</feature>
<dbReference type="NCBIfam" id="TIGR02099">
    <property type="entry name" value="YhdP family protein"/>
    <property type="match status" value="1"/>
</dbReference>
<keyword evidence="3" id="KW-1185">Reference proteome</keyword>
<accession>A0A1H8S9G7</accession>
<dbReference type="Pfam" id="PF13116">
    <property type="entry name" value="YhdP"/>
    <property type="match status" value="2"/>
</dbReference>
<dbReference type="PANTHER" id="PTHR38690:SF1">
    <property type="entry name" value="PROTEASE"/>
    <property type="match status" value="1"/>
</dbReference>
<feature type="domain" description="YhdP central" evidence="1">
    <location>
        <begin position="271"/>
        <end position="1114"/>
    </location>
</feature>
<organism evidence="2 3">
    <name type="scientific">Aquisalimonas asiatica</name>
    <dbReference type="NCBI Taxonomy" id="406100"/>
    <lineage>
        <taxon>Bacteria</taxon>
        <taxon>Pseudomonadati</taxon>
        <taxon>Pseudomonadota</taxon>
        <taxon>Gammaproteobacteria</taxon>
        <taxon>Chromatiales</taxon>
        <taxon>Ectothiorhodospiraceae</taxon>
        <taxon>Aquisalimonas</taxon>
    </lineage>
</organism>
<dbReference type="PANTHER" id="PTHR38690">
    <property type="entry name" value="PROTEASE-RELATED"/>
    <property type="match status" value="1"/>
</dbReference>
<reference evidence="2 3" key="1">
    <citation type="submission" date="2016-10" db="EMBL/GenBank/DDBJ databases">
        <authorList>
            <person name="de Groot N.N."/>
        </authorList>
    </citation>
    <scope>NUCLEOTIDE SEQUENCE [LARGE SCALE GENOMIC DNA]</scope>
    <source>
        <strain evidence="2 3">CGMCC 1.6291</strain>
    </source>
</reference>
<proteinExistence type="predicted"/>
<dbReference type="InterPro" id="IPR011836">
    <property type="entry name" value="YhdP"/>
</dbReference>
<dbReference type="Proteomes" id="UP000199657">
    <property type="component" value="Unassembled WGS sequence"/>
</dbReference>
<evidence type="ECO:0000259" key="1">
    <source>
        <dbReference type="Pfam" id="PF13116"/>
    </source>
</evidence>
<sequence>MLTLLTRTFRMVVGLLAALLVLLAVAFALARLGVHYLPEYRAQVETRLGAAVGQDIRIEGLQAHWAWRDLRLTLDGVRLGDGDDSVLLPRLEVNLDLLASLQDRMVRLNELVLVEPRLTVQRDSDGAFRVVGVGIEPGAAGLDELDVLMAQPGRLRVQGGRMDLLDLVHQERYHFADLDAALDDVDGQRRLAGSGRLPEGWGNRVRFAVHWPTDAEQPLTNGPVDVYAEGEDVGARVMERMLGRPGEPPYAALSGSLELWASFGEGLPQPDGRHRQGDLLVRARDGAADMPYLFRERIPFSELDAEVAWSLNDDGWTVNVGRSRVLNDDGEVHGRVRVDKPWDGAPFLDIRASIDGSAGNAANTGRYLPVAIMMPALVEWLDGGILAGTARNADVVFHGRADHFPFDNGTGRFHVRADVADVTLAYHPEWPEITGLDGALRFEGRSMAIDATDGVISGARIREARASIDDLQRSPLRVDGAFSGSGDAYFDFLSTMPAGGDVLAGPLGALQLDGQHDLQLGLVIPFDGEPVTIDGTATLNDGRLRLPDRDLAIDGLDGQVHFDQRGIRSEGVTGRFLDGPLMLGLSTDDTGTDEDRIRLAVSLDALDAGRLETALTGGEGLLSGVGAAQVDVRFPVFDADPEQQELTVDVAIASAMDGIGVAMPAPLGKPETGERPLALSFRIGADGLEPLQLDYGDDVNAVIALDHEAGLQSAALRFGGNPAALPPSGSLRIDGLLPALDLLAWHRWADDRVPDNGGDGPELDAIDLTVGSLAVGDALQFRNQRVRGERDVTGWLFTLAGEDLAGELRWPQSPNLAVEADFELLRLPVPDEPDVDGEPAARDDALLAEVDPSTLPSLRAQVDRLELDGRLLGSLQLLGGPDDDGYRLTNILMRGEHHTLTGTAGWLRDPDHRTELAIDVRSDDMGGLMSGLGYQDVIRGGTGRASFDLNARSAPVPLALETLSGDVSLRLRNGHLTQVEPGAGRVFGLLSVANLPRRLVLNFGDVFDEGFAFDRIDGEFLIEDGIATPGVLVMDGPAARVEATGPLDLKERTYDQLVTVTPRASATLPILGGVFGGPPGAAAMLLAQQVFSGGFDRVAQLRYRVTGPWVEPVIEPVRRAQQPAAAPLESGAAPGNAD</sequence>
<gene>
    <name evidence="2" type="ORF">SAMN04488052_102621</name>
</gene>